<evidence type="ECO:0000259" key="1">
    <source>
        <dbReference type="Pfam" id="PF13229"/>
    </source>
</evidence>
<keyword evidence="3" id="KW-1185">Reference proteome</keyword>
<proteinExistence type="predicted"/>
<dbReference type="Proteomes" id="UP000053244">
    <property type="component" value="Unassembled WGS sequence"/>
</dbReference>
<evidence type="ECO:0000313" key="3">
    <source>
        <dbReference type="Proteomes" id="UP000053244"/>
    </source>
</evidence>
<dbReference type="Pfam" id="PF13229">
    <property type="entry name" value="Beta_helix"/>
    <property type="match status" value="1"/>
</dbReference>
<organism evidence="2 3">
    <name type="scientific">Actinoplanes awajinensis subsp. mycoplanecinus</name>
    <dbReference type="NCBI Taxonomy" id="135947"/>
    <lineage>
        <taxon>Bacteria</taxon>
        <taxon>Bacillati</taxon>
        <taxon>Actinomycetota</taxon>
        <taxon>Actinomycetes</taxon>
        <taxon>Micromonosporales</taxon>
        <taxon>Micromonosporaceae</taxon>
        <taxon>Actinoplanes</taxon>
    </lineage>
</organism>
<accession>A0A117MNU2</accession>
<sequence>MKRALLALAVLLPVVTAAVWFRAELLGTSDTPATVAETGGYWVSPYGDDDSDGSAANPWRSVVKAIASVPDGATIRLRAGEYSPFTVDRPGLTVTSASGDRATIVGRSGTRDVVLVTAKDVTLETLEVSGCVPNPTPDNSTTGDHGSGIRIDGTTGVTVHDVHVHDSYGTNALGLPVGCYGVLATGARDLTVTGNEVDRNGAGIAISGGGRGVLVEGNDVHDQNRIVQNTPDADDDFGGYGLGTTFITDSPGPTFRDNQVTHNLGPSTDYGVDGGGMEIYAASHVAVTGNTFVDNDGALETGTGDDRACTGNTFTGNTVASRGHETERESFTGLVLRCATGMQVTGNTFQNLSQFTFLITQDGEFAGPITGLTITGNDITQSGDAVHRLQFAAVSKVPKITIDANRYHLTGSTFAVIAPAGTADTGHTVDLPAWQSRTGFDTTSTS</sequence>
<dbReference type="RefSeq" id="WP_067700554.1">
    <property type="nucleotide sequence ID" value="NZ_LLZH01000299.1"/>
</dbReference>
<gene>
    <name evidence="2" type="ORF">ADL15_35555</name>
</gene>
<dbReference type="InterPro" id="IPR039448">
    <property type="entry name" value="Beta_helix"/>
</dbReference>
<dbReference type="EMBL" id="LLZH01000299">
    <property type="protein sequence ID" value="KUL27401.1"/>
    <property type="molecule type" value="Genomic_DNA"/>
</dbReference>
<dbReference type="SUPFAM" id="SSF51126">
    <property type="entry name" value="Pectin lyase-like"/>
    <property type="match status" value="1"/>
</dbReference>
<dbReference type="InterPro" id="IPR012334">
    <property type="entry name" value="Pectin_lyas_fold"/>
</dbReference>
<dbReference type="SMART" id="SM00710">
    <property type="entry name" value="PbH1"/>
    <property type="match status" value="9"/>
</dbReference>
<dbReference type="InterPro" id="IPR006626">
    <property type="entry name" value="PbH1"/>
</dbReference>
<name>A0A117MNU2_9ACTN</name>
<dbReference type="Gene3D" id="2.160.20.10">
    <property type="entry name" value="Single-stranded right-handed beta-helix, Pectin lyase-like"/>
    <property type="match status" value="1"/>
</dbReference>
<comment type="caution">
    <text evidence="2">The sequence shown here is derived from an EMBL/GenBank/DDBJ whole genome shotgun (WGS) entry which is preliminary data.</text>
</comment>
<feature type="domain" description="Right handed beta helix" evidence="1">
    <location>
        <begin position="147"/>
        <end position="318"/>
    </location>
</feature>
<dbReference type="InterPro" id="IPR011050">
    <property type="entry name" value="Pectin_lyase_fold/virulence"/>
</dbReference>
<reference evidence="2 3" key="1">
    <citation type="submission" date="2015-10" db="EMBL/GenBank/DDBJ databases">
        <authorList>
            <person name="Gilbert D.G."/>
        </authorList>
    </citation>
    <scope>NUCLEOTIDE SEQUENCE [LARGE SCALE GENOMIC DNA]</scope>
    <source>
        <strain evidence="2 3">NRRL B-16712</strain>
    </source>
</reference>
<dbReference type="AlphaFoldDB" id="A0A117MNU2"/>
<evidence type="ECO:0000313" key="2">
    <source>
        <dbReference type="EMBL" id="KUL27401.1"/>
    </source>
</evidence>
<protein>
    <recommendedName>
        <fullName evidence="1">Right handed beta helix domain-containing protein</fullName>
    </recommendedName>
</protein>